<dbReference type="AlphaFoldDB" id="A0A1E1JVT8"/>
<evidence type="ECO:0000256" key="6">
    <source>
        <dbReference type="SAM" id="SignalP"/>
    </source>
</evidence>
<dbReference type="STRING" id="914237.A0A1E1JVT8"/>
<proteinExistence type="predicted"/>
<dbReference type="PANTHER" id="PTHR12630:SF1">
    <property type="entry name" value="GLUCOSIDASE 2 SUBUNIT BETA"/>
    <property type="match status" value="1"/>
</dbReference>
<dbReference type="InParanoid" id="A0A1E1JVT8"/>
<keyword evidence="4" id="KW-1015">Disulfide bond</keyword>
<evidence type="ECO:0000313" key="8">
    <source>
        <dbReference type="EMBL" id="CZS89948.1"/>
    </source>
</evidence>
<keyword evidence="3" id="KW-0256">Endoplasmic reticulum</keyword>
<feature type="chain" id="PRO_5009445320" description="Glucosidase 2 subunit beta" evidence="6">
    <location>
        <begin position="20"/>
        <end position="561"/>
    </location>
</feature>
<keyword evidence="2 6" id="KW-0732">Signal</keyword>
<evidence type="ECO:0000256" key="3">
    <source>
        <dbReference type="ARBA" id="ARBA00022824"/>
    </source>
</evidence>
<dbReference type="InterPro" id="IPR044865">
    <property type="entry name" value="MRH_dom"/>
</dbReference>
<dbReference type="Gene3D" id="2.70.130.10">
    <property type="entry name" value="Mannose-6-phosphate receptor binding domain"/>
    <property type="match status" value="1"/>
</dbReference>
<dbReference type="Pfam" id="PF13015">
    <property type="entry name" value="PRKCSH_1"/>
    <property type="match status" value="1"/>
</dbReference>
<dbReference type="EMBL" id="FJUW01000003">
    <property type="protein sequence ID" value="CZS89948.1"/>
    <property type="molecule type" value="Genomic_DNA"/>
</dbReference>
<reference evidence="9" key="1">
    <citation type="submission" date="2016-03" db="EMBL/GenBank/DDBJ databases">
        <authorList>
            <person name="Ploux O."/>
        </authorList>
    </citation>
    <scope>NUCLEOTIDE SEQUENCE [LARGE SCALE GENOMIC DNA]</scope>
    <source>
        <strain evidence="9">UK7</strain>
    </source>
</reference>
<dbReference type="InterPro" id="IPR036607">
    <property type="entry name" value="PRKCSH"/>
</dbReference>
<evidence type="ECO:0000256" key="4">
    <source>
        <dbReference type="ARBA" id="ARBA00023157"/>
    </source>
</evidence>
<gene>
    <name evidence="8" type="ORF">RCO7_02348</name>
</gene>
<evidence type="ECO:0000256" key="1">
    <source>
        <dbReference type="ARBA" id="ARBA00022387"/>
    </source>
</evidence>
<dbReference type="FunCoup" id="A0A1E1JVT8">
    <property type="interactions" value="542"/>
</dbReference>
<evidence type="ECO:0000256" key="5">
    <source>
        <dbReference type="SAM" id="Coils"/>
    </source>
</evidence>
<dbReference type="SUPFAM" id="SSF50911">
    <property type="entry name" value="Mannose 6-phosphate receptor domain"/>
    <property type="match status" value="1"/>
</dbReference>
<feature type="signal peptide" evidence="6">
    <location>
        <begin position="1"/>
        <end position="19"/>
    </location>
</feature>
<keyword evidence="9" id="KW-1185">Reference proteome</keyword>
<dbReference type="PROSITE" id="PS51914">
    <property type="entry name" value="MRH"/>
    <property type="match status" value="1"/>
</dbReference>
<dbReference type="InterPro" id="IPR009011">
    <property type="entry name" value="Man6P_isomerase_rcpt-bd_dom_sf"/>
</dbReference>
<dbReference type="GO" id="GO:0006491">
    <property type="term" value="P:N-glycan processing"/>
    <property type="evidence" value="ECO:0007669"/>
    <property type="project" value="TreeGrafter"/>
</dbReference>
<name>A0A1E1JVT8_9HELO</name>
<feature type="coiled-coil region" evidence="5">
    <location>
        <begin position="191"/>
        <end position="279"/>
    </location>
</feature>
<dbReference type="InterPro" id="IPR039794">
    <property type="entry name" value="Gtb1-like"/>
</dbReference>
<evidence type="ECO:0000256" key="2">
    <source>
        <dbReference type="ARBA" id="ARBA00022729"/>
    </source>
</evidence>
<dbReference type="Proteomes" id="UP000178129">
    <property type="component" value="Unassembled WGS sequence"/>
</dbReference>
<dbReference type="Pfam" id="PF12999">
    <property type="entry name" value="PRKCSH-like"/>
    <property type="match status" value="1"/>
</dbReference>
<evidence type="ECO:0000313" key="9">
    <source>
        <dbReference type="Proteomes" id="UP000178129"/>
    </source>
</evidence>
<feature type="domain" description="MRH" evidence="7">
    <location>
        <begin position="435"/>
        <end position="549"/>
    </location>
</feature>
<dbReference type="InterPro" id="IPR028146">
    <property type="entry name" value="PRKCSH_N"/>
</dbReference>
<accession>A0A1E1JVT8</accession>
<comment type="caution">
    <text evidence="8">The sequence shown here is derived from an EMBL/GenBank/DDBJ whole genome shotgun (WGS) entry which is preliminary data.</text>
</comment>
<dbReference type="GO" id="GO:0017177">
    <property type="term" value="C:glucosidase II complex"/>
    <property type="evidence" value="ECO:0007669"/>
    <property type="project" value="TreeGrafter"/>
</dbReference>
<dbReference type="PANTHER" id="PTHR12630">
    <property type="entry name" value="N-LINKED OLIGOSACCHARIDE PROCESSING"/>
    <property type="match status" value="1"/>
</dbReference>
<organism evidence="8 9">
    <name type="scientific">Rhynchosporium graminicola</name>
    <dbReference type="NCBI Taxonomy" id="2792576"/>
    <lineage>
        <taxon>Eukaryota</taxon>
        <taxon>Fungi</taxon>
        <taxon>Dikarya</taxon>
        <taxon>Ascomycota</taxon>
        <taxon>Pezizomycotina</taxon>
        <taxon>Leotiomycetes</taxon>
        <taxon>Helotiales</taxon>
        <taxon>Ploettnerulaceae</taxon>
        <taxon>Rhynchosporium</taxon>
    </lineage>
</organism>
<protein>
    <recommendedName>
        <fullName evidence="1">Glucosidase 2 subunit beta</fullName>
    </recommendedName>
</protein>
<evidence type="ECO:0000259" key="7">
    <source>
        <dbReference type="PROSITE" id="PS51914"/>
    </source>
</evidence>
<sequence>MRSIDTLLVLGTFSTAVLAAESSARPRGVSPEFAKFYKSTEPFTCISNPSIKLSSSQINDEYCDCPDGSDEPGTAACSHISTLSPPQPFASKPNTSFALPGYYCKNKGHIPGYVPHMYVNDGVCDYELCCDGSDEYAGVGGVKCEDKCKDIGKEWKRADEVRRKNERAALKKRIDLVNEAQSLRAGVEISIGRLETEIGAQEKKAAALKTAYEEIERRERGRVVSSAGSKGSKVTILAGLAKQRVEELRETLEDVMEKRDRLKGKVEELEKILAAFKEDYNPNFNDEGVKRAVKAWDDYAAQKLAGGDVDDSAEDGDLAEIVKEDSETDGINWAEWETEEESDVEALYKFEEYLPSSVRDWVHQKLIDFRIMLVENGILADNSRSGTESKAVTDARSAFQTANDEVSTKSASLGDLREDLKKDYGTDDIFRALKDKCISKDSGEYEYELCWMGSTSQKSKKGGGNTGMGNFVRFDKMMVDEEVSADGKGLGKGERVVLRYENGQNCWNGPNRQTTVVLACAETDEIWKIVEEEKCMYKMEVGTPAVCEGREEKKNGGKDEL</sequence>
<keyword evidence="5" id="KW-0175">Coiled coil</keyword>